<dbReference type="EMBL" id="CP021106">
    <property type="protein sequence ID" value="ARO86909.1"/>
    <property type="molecule type" value="Genomic_DNA"/>
</dbReference>
<dbReference type="InterPro" id="IPR030395">
    <property type="entry name" value="GP_PDE_dom"/>
</dbReference>
<dbReference type="InterPro" id="IPR017946">
    <property type="entry name" value="PLC-like_Pdiesterase_TIM-brl"/>
</dbReference>
<dbReference type="PROSITE" id="PS51704">
    <property type="entry name" value="GP_PDE"/>
    <property type="match status" value="1"/>
</dbReference>
<evidence type="ECO:0000256" key="6">
    <source>
        <dbReference type="ARBA" id="ARBA00047512"/>
    </source>
</evidence>
<dbReference type="EC" id="3.1.4.46" evidence="2"/>
<protein>
    <recommendedName>
        <fullName evidence="2">glycerophosphodiester phosphodiesterase</fullName>
        <ecNumber evidence="2">3.1.4.46</ecNumber>
    </recommendedName>
</protein>
<evidence type="ECO:0000256" key="7">
    <source>
        <dbReference type="SAM" id="SignalP"/>
    </source>
</evidence>
<dbReference type="CDD" id="cd08560">
    <property type="entry name" value="GDPD_EcGlpQ_like_1"/>
    <property type="match status" value="1"/>
</dbReference>
<dbReference type="Pfam" id="PF03009">
    <property type="entry name" value="GDPD"/>
    <property type="match status" value="1"/>
</dbReference>
<dbReference type="GO" id="GO:0008889">
    <property type="term" value="F:glycerophosphodiester phosphodiesterase activity"/>
    <property type="evidence" value="ECO:0007669"/>
    <property type="project" value="UniProtKB-EC"/>
</dbReference>
<evidence type="ECO:0000256" key="4">
    <source>
        <dbReference type="ARBA" id="ARBA00022798"/>
    </source>
</evidence>
<evidence type="ECO:0000256" key="3">
    <source>
        <dbReference type="ARBA" id="ARBA00022729"/>
    </source>
</evidence>
<dbReference type="GO" id="GO:0006071">
    <property type="term" value="P:glycerol metabolic process"/>
    <property type="evidence" value="ECO:0007669"/>
    <property type="project" value="UniProtKB-KW"/>
</dbReference>
<proteinExistence type="inferred from homology"/>
<comment type="similarity">
    <text evidence="1">Belongs to the glycerophosphoryl diester phosphodiesterase family.</text>
</comment>
<dbReference type="PANTHER" id="PTHR43620">
    <property type="entry name" value="GLYCEROPHOSPHORYL DIESTER PHOSPHODIESTERASE"/>
    <property type="match status" value="1"/>
</dbReference>
<evidence type="ECO:0000313" key="10">
    <source>
        <dbReference type="Proteomes" id="UP000012179"/>
    </source>
</evidence>
<dbReference type="KEGG" id="nlc:EBAPG3_003510"/>
<dbReference type="GO" id="GO:0006629">
    <property type="term" value="P:lipid metabolic process"/>
    <property type="evidence" value="ECO:0007669"/>
    <property type="project" value="InterPro"/>
</dbReference>
<keyword evidence="10" id="KW-1185">Reference proteome</keyword>
<dbReference type="eggNOG" id="COG0584">
    <property type="taxonomic scope" value="Bacteria"/>
</dbReference>
<accession>A0A1W6SM73</accession>
<organism evidence="9 10">
    <name type="scientific">Nitrosospira lacus</name>
    <dbReference type="NCBI Taxonomy" id="1288494"/>
    <lineage>
        <taxon>Bacteria</taxon>
        <taxon>Pseudomonadati</taxon>
        <taxon>Pseudomonadota</taxon>
        <taxon>Betaproteobacteria</taxon>
        <taxon>Nitrosomonadales</taxon>
        <taxon>Nitrosomonadaceae</taxon>
        <taxon>Nitrosospira</taxon>
    </lineage>
</organism>
<dbReference type="AlphaFoldDB" id="A0A1W6SM73"/>
<feature type="chain" id="PRO_5010856321" description="glycerophosphodiester phosphodiesterase" evidence="7">
    <location>
        <begin position="23"/>
        <end position="435"/>
    </location>
</feature>
<dbReference type="OrthoDB" id="9795622at2"/>
<evidence type="ECO:0000256" key="1">
    <source>
        <dbReference type="ARBA" id="ARBA00007277"/>
    </source>
</evidence>
<dbReference type="SUPFAM" id="SSF51695">
    <property type="entry name" value="PLC-like phosphodiesterases"/>
    <property type="match status" value="1"/>
</dbReference>
<evidence type="ECO:0000256" key="2">
    <source>
        <dbReference type="ARBA" id="ARBA00012247"/>
    </source>
</evidence>
<gene>
    <name evidence="9" type="ORF">EBAPG3_003510</name>
</gene>
<keyword evidence="3 7" id="KW-0732">Signal</keyword>
<reference evidence="9 10" key="1">
    <citation type="journal article" date="2015" name="Int. J. Syst. Evol. Microbiol.">
        <title>Nitrosospira lacus sp. nov., a psychrotolerant, ammonia-oxidizing bacterium from sandy lake sediment.</title>
        <authorList>
            <person name="Urakawa H."/>
            <person name="Garcia J.C."/>
            <person name="Nielsen J.L."/>
            <person name="Le V.Q."/>
            <person name="Kozlowski J.A."/>
            <person name="Stein L.Y."/>
            <person name="Lim C.K."/>
            <person name="Pommerening-Roser A."/>
            <person name="Martens-Habbena W."/>
            <person name="Stahl D.A."/>
            <person name="Klotz M.G."/>
        </authorList>
    </citation>
    <scope>NUCLEOTIDE SEQUENCE [LARGE SCALE GENOMIC DNA]</scope>
    <source>
        <strain evidence="9 10">APG3</strain>
    </source>
</reference>
<keyword evidence="4" id="KW-0319">Glycerol metabolism</keyword>
<evidence type="ECO:0000313" key="9">
    <source>
        <dbReference type="EMBL" id="ARO86909.1"/>
    </source>
</evidence>
<sequence>MFPKNSTSALAAFALLTLIATASSASRHGDDRDEGHHAESTESMNIQLGPRPFFLVNDMKDSALKTRLRHCGAGPFRKTGFSIGHRGAALQFPEHTQESYEAAARMGAGIVECDVTFTKDKELVCRHSQCDLHTTTNILDTPLAAKCTGPFTPAQVDAAGNVIQEASAQCCTSDITVEEFTSLKGKMDAFNPAATSVAEYLGGTPGWRTDLYAGPTSGTLLTHKESIQLFKKLGIKMTPELKGASVTMPYDSDGDGDGDYTQAHYAQQMIDEYKAADVKPQNVYAQSFDIRDVRYWIANEPQFGKQAVYLDDANTVAELPHAAQLAAYKAEGINIVAPPIFALLDVDGNGNIVASGYARQAKAAGLDIITWTLERSGVLADGDNGFYYQTFDSAIKREGDMMKVMDVLARDVGIRGIFSDWPATVTYYANCMNLK</sequence>
<name>A0A1W6SM73_9PROT</name>
<dbReference type="RefSeq" id="WP_004181085.1">
    <property type="nucleotide sequence ID" value="NZ_CP021106.3"/>
</dbReference>
<dbReference type="Gene3D" id="3.20.20.190">
    <property type="entry name" value="Phosphatidylinositol (PI) phosphodiesterase"/>
    <property type="match status" value="1"/>
</dbReference>
<dbReference type="Proteomes" id="UP000012179">
    <property type="component" value="Chromosome"/>
</dbReference>
<comment type="catalytic activity">
    <reaction evidence="6">
        <text>a sn-glycero-3-phosphodiester + H2O = an alcohol + sn-glycerol 3-phosphate + H(+)</text>
        <dbReference type="Rhea" id="RHEA:12969"/>
        <dbReference type="ChEBI" id="CHEBI:15377"/>
        <dbReference type="ChEBI" id="CHEBI:15378"/>
        <dbReference type="ChEBI" id="CHEBI:30879"/>
        <dbReference type="ChEBI" id="CHEBI:57597"/>
        <dbReference type="ChEBI" id="CHEBI:83408"/>
        <dbReference type="EC" id="3.1.4.46"/>
    </reaction>
</comment>
<feature type="domain" description="GP-PDE" evidence="8">
    <location>
        <begin position="80"/>
        <end position="412"/>
    </location>
</feature>
<evidence type="ECO:0000259" key="8">
    <source>
        <dbReference type="PROSITE" id="PS51704"/>
    </source>
</evidence>
<keyword evidence="5" id="KW-0378">Hydrolase</keyword>
<dbReference type="PANTHER" id="PTHR43620:SF7">
    <property type="entry name" value="GLYCEROPHOSPHODIESTER PHOSPHODIESTERASE GDPD5-RELATED"/>
    <property type="match status" value="1"/>
</dbReference>
<feature type="signal peptide" evidence="7">
    <location>
        <begin position="1"/>
        <end position="22"/>
    </location>
</feature>
<evidence type="ECO:0000256" key="5">
    <source>
        <dbReference type="ARBA" id="ARBA00022801"/>
    </source>
</evidence>